<evidence type="ECO:0000313" key="1">
    <source>
        <dbReference type="EMBL" id="EFH39382.1"/>
    </source>
</evidence>
<organism evidence="2">
    <name type="scientific">Arabidopsis lyrata subsp. lyrata</name>
    <name type="common">Lyre-leaved rock-cress</name>
    <dbReference type="NCBI Taxonomy" id="81972"/>
    <lineage>
        <taxon>Eukaryota</taxon>
        <taxon>Viridiplantae</taxon>
        <taxon>Streptophyta</taxon>
        <taxon>Embryophyta</taxon>
        <taxon>Tracheophyta</taxon>
        <taxon>Spermatophyta</taxon>
        <taxon>Magnoliopsida</taxon>
        <taxon>eudicotyledons</taxon>
        <taxon>Gunneridae</taxon>
        <taxon>Pentapetalae</taxon>
        <taxon>rosids</taxon>
        <taxon>malvids</taxon>
        <taxon>Brassicales</taxon>
        <taxon>Brassicaceae</taxon>
        <taxon>Camelineae</taxon>
        <taxon>Arabidopsis</taxon>
    </lineage>
</organism>
<dbReference type="AlphaFoldDB" id="D7MVQ8"/>
<dbReference type="EMBL" id="GL348731">
    <property type="protein sequence ID" value="EFH39382.1"/>
    <property type="molecule type" value="Genomic_DNA"/>
</dbReference>
<dbReference type="HOGENOM" id="CLU_2243384_0_0_1"/>
<dbReference type="Proteomes" id="UP000008694">
    <property type="component" value="Unassembled WGS sequence"/>
</dbReference>
<gene>
    <name evidence="1" type="ORF">ARALYDRAFT_655508</name>
</gene>
<sequence>SQAWDHKHGAEIFRETKSDRICFYDLVLCVTQHIRSLHDRLQGYQTNILSVFIIDSINREVISDLDADGWVDKFLQKSLPKRCCFQNPYDFQCVQRKKLVCKQQR</sequence>
<evidence type="ECO:0000313" key="2">
    <source>
        <dbReference type="Proteomes" id="UP000008694"/>
    </source>
</evidence>
<feature type="non-terminal residue" evidence="1">
    <location>
        <position position="1"/>
    </location>
</feature>
<keyword evidence="2" id="KW-1185">Reference proteome</keyword>
<reference evidence="2" key="1">
    <citation type="journal article" date="2011" name="Nat. Genet.">
        <title>The Arabidopsis lyrata genome sequence and the basis of rapid genome size change.</title>
        <authorList>
            <person name="Hu T.T."/>
            <person name="Pattyn P."/>
            <person name="Bakker E.G."/>
            <person name="Cao J."/>
            <person name="Cheng J.-F."/>
            <person name="Clark R.M."/>
            <person name="Fahlgren N."/>
            <person name="Fawcett J.A."/>
            <person name="Grimwood J."/>
            <person name="Gundlach H."/>
            <person name="Haberer G."/>
            <person name="Hollister J.D."/>
            <person name="Ossowski S."/>
            <person name="Ottilar R.P."/>
            <person name="Salamov A.A."/>
            <person name="Schneeberger K."/>
            <person name="Spannagl M."/>
            <person name="Wang X."/>
            <person name="Yang L."/>
            <person name="Nasrallah M.E."/>
            <person name="Bergelson J."/>
            <person name="Carrington J.C."/>
            <person name="Gaut B.S."/>
            <person name="Schmutz J."/>
            <person name="Mayer K.F.X."/>
            <person name="Van de Peer Y."/>
            <person name="Grigoriev I.V."/>
            <person name="Nordborg M."/>
            <person name="Weigel D."/>
            <person name="Guo Y.-L."/>
        </authorList>
    </citation>
    <scope>NUCLEOTIDE SEQUENCE [LARGE SCALE GENOMIC DNA]</scope>
    <source>
        <strain evidence="2">cv. MN47</strain>
    </source>
</reference>
<dbReference type="Gramene" id="Al_scaffold_0020_7">
    <property type="protein sequence ID" value="Al_scaffold_0020_7"/>
    <property type="gene ID" value="Al_scaffold_0020_7"/>
</dbReference>
<proteinExistence type="predicted"/>
<protein>
    <submittedName>
        <fullName evidence="1">Predicted protein</fullName>
    </submittedName>
</protein>
<name>D7MVQ8_ARALL</name>
<accession>D7MVQ8</accession>